<evidence type="ECO:0000313" key="1">
    <source>
        <dbReference type="EMBL" id="TDE98658.1"/>
    </source>
</evidence>
<gene>
    <name evidence="1" type="ORF">EXU48_00090</name>
</gene>
<accession>A0ABY2E826</accession>
<dbReference type="EMBL" id="SMNA01000001">
    <property type="protein sequence ID" value="TDE98658.1"/>
    <property type="molecule type" value="Genomic_DNA"/>
</dbReference>
<evidence type="ECO:0000313" key="2">
    <source>
        <dbReference type="Proteomes" id="UP000504882"/>
    </source>
</evidence>
<comment type="caution">
    <text evidence="1">The sequence shown here is derived from an EMBL/GenBank/DDBJ whole genome shotgun (WGS) entry which is preliminary data.</text>
</comment>
<dbReference type="RefSeq" id="WP_133105559.1">
    <property type="nucleotide sequence ID" value="NZ_SMNA01000001.1"/>
</dbReference>
<organism evidence="1 2">
    <name type="scientific">Occultella glacieicola</name>
    <dbReference type="NCBI Taxonomy" id="2518684"/>
    <lineage>
        <taxon>Bacteria</taxon>
        <taxon>Bacillati</taxon>
        <taxon>Actinomycetota</taxon>
        <taxon>Actinomycetes</taxon>
        <taxon>Micrococcales</taxon>
        <taxon>Ruaniaceae</taxon>
        <taxon>Occultella</taxon>
    </lineage>
</organism>
<proteinExistence type="predicted"/>
<dbReference type="Proteomes" id="UP000504882">
    <property type="component" value="Unassembled WGS sequence"/>
</dbReference>
<sequence>MSVVAEVRGGAEWHVAQSPVVAEAVEIDDLLAGIAGDARLFGADALGSMEIDGAVEEFVADLIAWHGEF</sequence>
<reference evidence="1 2" key="1">
    <citation type="submission" date="2019-03" db="EMBL/GenBank/DDBJ databases">
        <title>Genomic features of bacteria from cold environments.</title>
        <authorList>
            <person name="Shen L."/>
        </authorList>
    </citation>
    <scope>NUCLEOTIDE SEQUENCE [LARGE SCALE GENOMIC DNA]</scope>
    <source>
        <strain evidence="2">T3246-1</strain>
    </source>
</reference>
<keyword evidence="2" id="KW-1185">Reference proteome</keyword>
<protein>
    <submittedName>
        <fullName evidence="1">Uncharacterized protein</fullName>
    </submittedName>
</protein>
<name>A0ABY2E826_9MICO</name>